<dbReference type="GO" id="GO:0005634">
    <property type="term" value="C:nucleus"/>
    <property type="evidence" value="ECO:0007669"/>
    <property type="project" value="UniProtKB-SubCell"/>
</dbReference>
<reference evidence="8" key="1">
    <citation type="journal article" date="2023" name="Plant J.">
        <title>Genome sequences and population genomics provide insights into the demographic history, inbreeding, and mutation load of two 'living fossil' tree species of Dipteronia.</title>
        <authorList>
            <person name="Feng Y."/>
            <person name="Comes H.P."/>
            <person name="Chen J."/>
            <person name="Zhu S."/>
            <person name="Lu R."/>
            <person name="Zhang X."/>
            <person name="Li P."/>
            <person name="Qiu J."/>
            <person name="Olsen K.M."/>
            <person name="Qiu Y."/>
        </authorList>
    </citation>
    <scope>NUCLEOTIDE SEQUENCE</scope>
    <source>
        <strain evidence="8">NBL</strain>
    </source>
</reference>
<feature type="compositionally biased region" description="Basic and acidic residues" evidence="6">
    <location>
        <begin position="347"/>
        <end position="365"/>
    </location>
</feature>
<evidence type="ECO:0000256" key="3">
    <source>
        <dbReference type="ARBA" id="ARBA00022771"/>
    </source>
</evidence>
<dbReference type="InterPro" id="IPR052035">
    <property type="entry name" value="ZnF_BED_domain_contain"/>
</dbReference>
<dbReference type="InterPro" id="IPR008906">
    <property type="entry name" value="HATC_C_dom"/>
</dbReference>
<comment type="caution">
    <text evidence="8">The sequence shown here is derived from an EMBL/GenBank/DDBJ whole genome shotgun (WGS) entry which is preliminary data.</text>
</comment>
<dbReference type="SUPFAM" id="SSF53098">
    <property type="entry name" value="Ribonuclease H-like"/>
    <property type="match status" value="1"/>
</dbReference>
<dbReference type="AlphaFoldDB" id="A0AAE0DYP1"/>
<evidence type="ECO:0000256" key="2">
    <source>
        <dbReference type="ARBA" id="ARBA00022723"/>
    </source>
</evidence>
<dbReference type="Proteomes" id="UP001281410">
    <property type="component" value="Unassembled WGS sequence"/>
</dbReference>
<keyword evidence="4" id="KW-0862">Zinc</keyword>
<accession>A0AAE0DYP1</accession>
<keyword evidence="3" id="KW-0863">Zinc-finger</keyword>
<keyword evidence="9" id="KW-1185">Reference proteome</keyword>
<feature type="region of interest" description="Disordered" evidence="6">
    <location>
        <begin position="342"/>
        <end position="365"/>
    </location>
</feature>
<evidence type="ECO:0000313" key="9">
    <source>
        <dbReference type="Proteomes" id="UP001281410"/>
    </source>
</evidence>
<dbReference type="GO" id="GO:0008270">
    <property type="term" value="F:zinc ion binding"/>
    <property type="evidence" value="ECO:0007669"/>
    <property type="project" value="UniProtKB-KW"/>
</dbReference>
<dbReference type="InterPro" id="IPR012337">
    <property type="entry name" value="RNaseH-like_sf"/>
</dbReference>
<dbReference type="EMBL" id="JANJYJ010000007">
    <property type="protein sequence ID" value="KAK3197903.1"/>
    <property type="molecule type" value="Genomic_DNA"/>
</dbReference>
<comment type="subcellular location">
    <subcellularLocation>
        <location evidence="1">Nucleus</location>
    </subcellularLocation>
</comment>
<dbReference type="GO" id="GO:0046983">
    <property type="term" value="F:protein dimerization activity"/>
    <property type="evidence" value="ECO:0007669"/>
    <property type="project" value="InterPro"/>
</dbReference>
<evidence type="ECO:0000256" key="5">
    <source>
        <dbReference type="ARBA" id="ARBA00023242"/>
    </source>
</evidence>
<feature type="domain" description="HAT C-terminal dimerisation" evidence="7">
    <location>
        <begin position="259"/>
        <end position="330"/>
    </location>
</feature>
<name>A0AAE0DYP1_9ROSI</name>
<proteinExistence type="predicted"/>
<evidence type="ECO:0000256" key="1">
    <source>
        <dbReference type="ARBA" id="ARBA00004123"/>
    </source>
</evidence>
<gene>
    <name evidence="8" type="ORF">Dsin_021318</name>
</gene>
<evidence type="ECO:0000259" key="7">
    <source>
        <dbReference type="Pfam" id="PF05699"/>
    </source>
</evidence>
<evidence type="ECO:0000256" key="4">
    <source>
        <dbReference type="ARBA" id="ARBA00022833"/>
    </source>
</evidence>
<protein>
    <recommendedName>
        <fullName evidence="7">HAT C-terminal dimerisation domain-containing protein</fullName>
    </recommendedName>
</protein>
<evidence type="ECO:0000256" key="6">
    <source>
        <dbReference type="SAM" id="MobiDB-lite"/>
    </source>
</evidence>
<dbReference type="PANTHER" id="PTHR46481">
    <property type="entry name" value="ZINC FINGER BED DOMAIN-CONTAINING PROTEIN 4"/>
    <property type="match status" value="1"/>
</dbReference>
<evidence type="ECO:0000313" key="8">
    <source>
        <dbReference type="EMBL" id="KAK3197903.1"/>
    </source>
</evidence>
<sequence length="365" mass="43063">MSDLGHDGDEPDEPDPNPHQDFDFYPQMEEKLPKQVKSDLFVLHMKKVTHEDGSTIVICNYCKKVSLVIIWICHYMDNAWTIQKRILAFRVFDEKHTAANIFRHLRIIFTEYKIENKIFAIGFDNASNNTAAILALIEICKPYLGGKYFHQRCACHVFNLCVQKGLKTLEQFIQPIKDALYFLWKHPSVMKLWAAYCKQNGKRAIRFPRDVPTRWNSTYKLLARSYEYRDLLVTFIQYYVSHINLYQSHWDACSNVCEDTEDKKFDILYWWKDHERYFPILAMIAKQILSTPVSTVAVEQQFITGENILDPKRSLMSPKSLQIQACVEDWTKAQYRQQEIDQEEPYDFFKDDQPAESRTDDHGND</sequence>
<keyword evidence="5" id="KW-0539">Nucleus</keyword>
<organism evidence="8 9">
    <name type="scientific">Dipteronia sinensis</name>
    <dbReference type="NCBI Taxonomy" id="43782"/>
    <lineage>
        <taxon>Eukaryota</taxon>
        <taxon>Viridiplantae</taxon>
        <taxon>Streptophyta</taxon>
        <taxon>Embryophyta</taxon>
        <taxon>Tracheophyta</taxon>
        <taxon>Spermatophyta</taxon>
        <taxon>Magnoliopsida</taxon>
        <taxon>eudicotyledons</taxon>
        <taxon>Gunneridae</taxon>
        <taxon>Pentapetalae</taxon>
        <taxon>rosids</taxon>
        <taxon>malvids</taxon>
        <taxon>Sapindales</taxon>
        <taxon>Sapindaceae</taxon>
        <taxon>Hippocastanoideae</taxon>
        <taxon>Acereae</taxon>
        <taxon>Dipteronia</taxon>
    </lineage>
</organism>
<feature type="region of interest" description="Disordered" evidence="6">
    <location>
        <begin position="1"/>
        <end position="24"/>
    </location>
</feature>
<keyword evidence="2" id="KW-0479">Metal-binding</keyword>
<dbReference type="Pfam" id="PF05699">
    <property type="entry name" value="Dimer_Tnp_hAT"/>
    <property type="match status" value="1"/>
</dbReference>
<dbReference type="PANTHER" id="PTHR46481:SF10">
    <property type="entry name" value="ZINC FINGER BED DOMAIN-CONTAINING PROTEIN 39"/>
    <property type="match status" value="1"/>
</dbReference>